<reference evidence="3 4" key="1">
    <citation type="submission" date="2018-08" db="EMBL/GenBank/DDBJ databases">
        <title>Sequencing the genomes of 1000 actinobacteria strains.</title>
        <authorList>
            <person name="Klenk H.-P."/>
        </authorList>
    </citation>
    <scope>NUCLEOTIDE SEQUENCE [LARGE SCALE GENOMIC DNA]</scope>
    <source>
        <strain evidence="3 4">DSM 22891</strain>
    </source>
</reference>
<feature type="compositionally biased region" description="Basic and acidic residues" evidence="1">
    <location>
        <begin position="1"/>
        <end position="10"/>
    </location>
</feature>
<keyword evidence="2" id="KW-1133">Transmembrane helix</keyword>
<name>A0A3D9VC08_THECX</name>
<evidence type="ECO:0000313" key="3">
    <source>
        <dbReference type="EMBL" id="REF36595.1"/>
    </source>
</evidence>
<dbReference type="Proteomes" id="UP000256485">
    <property type="component" value="Unassembled WGS sequence"/>
</dbReference>
<feature type="transmembrane region" description="Helical" evidence="2">
    <location>
        <begin position="187"/>
        <end position="204"/>
    </location>
</feature>
<feature type="transmembrane region" description="Helical" evidence="2">
    <location>
        <begin position="113"/>
        <end position="135"/>
    </location>
</feature>
<accession>A0A3D9VC08</accession>
<dbReference type="RefSeq" id="WP_245941047.1">
    <property type="nucleotide sequence ID" value="NZ_QTUC01000001.1"/>
</dbReference>
<feature type="transmembrane region" description="Helical" evidence="2">
    <location>
        <begin position="77"/>
        <end position="93"/>
    </location>
</feature>
<sequence>MHVPDLEQSRPETTGPESLSQLLGGWRASTDATLPPVAFVVGWLVSGHSIGAGAGAAIAVAVLLAGYRLLRGTRPRAVLLGLLGVAVAATVALRTGRAVDFFLVQLASNAASALAWAVSIVVRWPLLGVVVGAALGQRTRWRRDPDLLRAYCRASWVWVCQYTVRVVVFGVLYAANAVVALGIARVALSWPLVAACVAVSAWVVRRSLPADHPGFRHPRLPAPAN</sequence>
<dbReference type="Pfam" id="PF11361">
    <property type="entry name" value="DUF3159"/>
    <property type="match status" value="1"/>
</dbReference>
<dbReference type="AlphaFoldDB" id="A0A3D9VC08"/>
<dbReference type="EMBL" id="QTUC01000001">
    <property type="protein sequence ID" value="REF36595.1"/>
    <property type="molecule type" value="Genomic_DNA"/>
</dbReference>
<feature type="transmembrane region" description="Helical" evidence="2">
    <location>
        <begin position="156"/>
        <end position="175"/>
    </location>
</feature>
<evidence type="ECO:0000256" key="2">
    <source>
        <dbReference type="SAM" id="Phobius"/>
    </source>
</evidence>
<keyword evidence="2" id="KW-0812">Transmembrane</keyword>
<comment type="caution">
    <text evidence="3">The sequence shown here is derived from an EMBL/GenBank/DDBJ whole genome shotgun (WGS) entry which is preliminary data.</text>
</comment>
<proteinExistence type="predicted"/>
<keyword evidence="2" id="KW-0472">Membrane</keyword>
<protein>
    <submittedName>
        <fullName evidence="3">Uncharacterized protein DUF3159</fullName>
    </submittedName>
</protein>
<keyword evidence="4" id="KW-1185">Reference proteome</keyword>
<feature type="compositionally biased region" description="Polar residues" evidence="1">
    <location>
        <begin position="11"/>
        <end position="20"/>
    </location>
</feature>
<organism evidence="3 4">
    <name type="scientific">Thermasporomyces composti</name>
    <dbReference type="NCBI Taxonomy" id="696763"/>
    <lineage>
        <taxon>Bacteria</taxon>
        <taxon>Bacillati</taxon>
        <taxon>Actinomycetota</taxon>
        <taxon>Actinomycetes</taxon>
        <taxon>Propionibacteriales</taxon>
        <taxon>Nocardioidaceae</taxon>
        <taxon>Thermasporomyces</taxon>
    </lineage>
</organism>
<gene>
    <name evidence="3" type="ORF">DFJ64_2008</name>
</gene>
<evidence type="ECO:0000256" key="1">
    <source>
        <dbReference type="SAM" id="MobiDB-lite"/>
    </source>
</evidence>
<feature type="region of interest" description="Disordered" evidence="1">
    <location>
        <begin position="1"/>
        <end position="20"/>
    </location>
</feature>
<dbReference type="InterPro" id="IPR016566">
    <property type="entry name" value="UCP010219"/>
</dbReference>
<feature type="transmembrane region" description="Helical" evidence="2">
    <location>
        <begin position="37"/>
        <end position="65"/>
    </location>
</feature>
<evidence type="ECO:0000313" key="4">
    <source>
        <dbReference type="Proteomes" id="UP000256485"/>
    </source>
</evidence>